<reference evidence="2" key="1">
    <citation type="submission" date="2014-09" db="EMBL/GenBank/DDBJ databases">
        <authorList>
            <person name="Magalhaes I.L.F."/>
            <person name="Oliveira U."/>
            <person name="Santos F.R."/>
            <person name="Vidigal T.H.D.A."/>
            <person name="Brescovit A.D."/>
            <person name="Santos A.J."/>
        </authorList>
    </citation>
    <scope>NUCLEOTIDE SEQUENCE</scope>
    <source>
        <tissue evidence="2">Shoot tissue taken approximately 20 cm above the soil surface</tissue>
    </source>
</reference>
<evidence type="ECO:0000313" key="2">
    <source>
        <dbReference type="EMBL" id="JAD39841.1"/>
    </source>
</evidence>
<evidence type="ECO:0000256" key="1">
    <source>
        <dbReference type="SAM" id="MobiDB-lite"/>
    </source>
</evidence>
<proteinExistence type="predicted"/>
<feature type="region of interest" description="Disordered" evidence="1">
    <location>
        <begin position="1"/>
        <end position="55"/>
    </location>
</feature>
<sequence length="55" mass="6057">MRDRSEDGGPHGAAMVASARCRRRSQASRRGSTWPLVHPPWLLLSPRPTAHGPTK</sequence>
<accession>A0A0A8ZM09</accession>
<organism evidence="2">
    <name type="scientific">Arundo donax</name>
    <name type="common">Giant reed</name>
    <name type="synonym">Donax arundinaceus</name>
    <dbReference type="NCBI Taxonomy" id="35708"/>
    <lineage>
        <taxon>Eukaryota</taxon>
        <taxon>Viridiplantae</taxon>
        <taxon>Streptophyta</taxon>
        <taxon>Embryophyta</taxon>
        <taxon>Tracheophyta</taxon>
        <taxon>Spermatophyta</taxon>
        <taxon>Magnoliopsida</taxon>
        <taxon>Liliopsida</taxon>
        <taxon>Poales</taxon>
        <taxon>Poaceae</taxon>
        <taxon>PACMAD clade</taxon>
        <taxon>Arundinoideae</taxon>
        <taxon>Arundineae</taxon>
        <taxon>Arundo</taxon>
    </lineage>
</organism>
<reference evidence="2" key="2">
    <citation type="journal article" date="2015" name="Data Brief">
        <title>Shoot transcriptome of the giant reed, Arundo donax.</title>
        <authorList>
            <person name="Barrero R.A."/>
            <person name="Guerrero F.D."/>
            <person name="Moolhuijzen P."/>
            <person name="Goolsby J.A."/>
            <person name="Tidwell J."/>
            <person name="Bellgard S.E."/>
            <person name="Bellgard M.I."/>
        </authorList>
    </citation>
    <scope>NUCLEOTIDE SEQUENCE</scope>
    <source>
        <tissue evidence="2">Shoot tissue taken approximately 20 cm above the soil surface</tissue>
    </source>
</reference>
<dbReference type="AlphaFoldDB" id="A0A0A8ZM09"/>
<name>A0A0A8ZM09_ARUDO</name>
<dbReference type="EMBL" id="GBRH01258054">
    <property type="protein sequence ID" value="JAD39841.1"/>
    <property type="molecule type" value="Transcribed_RNA"/>
</dbReference>
<protein>
    <submittedName>
        <fullName evidence="2">Uncharacterized protein</fullName>
    </submittedName>
</protein>